<gene>
    <name evidence="1" type="ORF">CTRU02_202652</name>
</gene>
<evidence type="ECO:0000313" key="2">
    <source>
        <dbReference type="Proteomes" id="UP000805649"/>
    </source>
</evidence>
<dbReference type="Proteomes" id="UP000805649">
    <property type="component" value="Unassembled WGS sequence"/>
</dbReference>
<keyword evidence="2" id="KW-1185">Reference proteome</keyword>
<protein>
    <submittedName>
        <fullName evidence="1">Alcohol dehydrogenase (GroES-like domain-containing protein)</fullName>
    </submittedName>
</protein>
<proteinExistence type="predicted"/>
<name>A0ACC3ZKX6_COLTU</name>
<sequence length="272" mass="29895">MCSLFCIYKARQIAKACEPMVLIDLPLKKSGANEIFGRFGPIKDRVPGHETVGDIVSVDDSITQFKGGERVGGPFHTDDTLMCHDSTCRLCQRGQFQYRDDEAIEGTTKDGGYAYYALLREEAVVHVPRDLDPIEVAPLFCAGVIVLYGIRNMKISPGTTVAILVIGGLGHLVVQYASNIGYKTVVLSSEDFKWAIACELGAHIYVNTKAENAVKKLQPLGRADSIAATALKLKVISEPWPFSPSAWHALHTRKASSQPLSHFISFHRYESV</sequence>
<organism evidence="1 2">
    <name type="scientific">Colletotrichum truncatum</name>
    <name type="common">Anthracnose fungus</name>
    <name type="synonym">Colletotrichum capsici</name>
    <dbReference type="NCBI Taxonomy" id="5467"/>
    <lineage>
        <taxon>Eukaryota</taxon>
        <taxon>Fungi</taxon>
        <taxon>Dikarya</taxon>
        <taxon>Ascomycota</taxon>
        <taxon>Pezizomycotina</taxon>
        <taxon>Sordariomycetes</taxon>
        <taxon>Hypocreomycetidae</taxon>
        <taxon>Glomerellales</taxon>
        <taxon>Glomerellaceae</taxon>
        <taxon>Colletotrichum</taxon>
        <taxon>Colletotrichum truncatum species complex</taxon>
    </lineage>
</organism>
<accession>A0ACC3ZKX6</accession>
<dbReference type="EMBL" id="VUJX02000001">
    <property type="protein sequence ID" value="KAL0944765.1"/>
    <property type="molecule type" value="Genomic_DNA"/>
</dbReference>
<reference evidence="1 2" key="1">
    <citation type="journal article" date="2020" name="Phytopathology">
        <title>Genome Sequence Resources of Colletotrichum truncatum, C. plurivorum, C. musicola, and C. sojae: Four Species Pathogenic to Soybean (Glycine max).</title>
        <authorList>
            <person name="Rogerio F."/>
            <person name="Boufleur T.R."/>
            <person name="Ciampi-Guillardi M."/>
            <person name="Sukno S.A."/>
            <person name="Thon M.R."/>
            <person name="Massola Junior N.S."/>
            <person name="Baroncelli R."/>
        </authorList>
    </citation>
    <scope>NUCLEOTIDE SEQUENCE [LARGE SCALE GENOMIC DNA]</scope>
    <source>
        <strain evidence="1 2">CMES1059</strain>
    </source>
</reference>
<comment type="caution">
    <text evidence="1">The sequence shown here is derived from an EMBL/GenBank/DDBJ whole genome shotgun (WGS) entry which is preliminary data.</text>
</comment>
<evidence type="ECO:0000313" key="1">
    <source>
        <dbReference type="EMBL" id="KAL0944765.1"/>
    </source>
</evidence>